<keyword evidence="5" id="KW-0288">FMN</keyword>
<evidence type="ECO:0000256" key="3">
    <source>
        <dbReference type="ARBA" id="ARBA00011048"/>
    </source>
</evidence>
<sequence>MKYQKLFEPFSIGRMRLKNRIVMGPMGTSLCDERSTPTQRFIDYYEERAKGGAGLVIVEHAYPQKLGIKSERSAGLWDWDTLPAWKATVEAIHRHGAQAAIEIGHLGRCTDYPSSIGEKAMAPSAVRCPVAQVPTRAVGTEEIEAYKSDYLNAVRLARAAGFDAVELHFANGYFLAEWISGRSNKRTDRYGGTFDNRVRFALELTELVREEVGPDYPLLARFASREVNGGRGIEESRVFAKLLEEAGVNCLDINAGSPSEYDWEFPSYFQPQGFLLEDIERIRRSVSIPVIGGGRITEPQMAECALLDGRLDLVSINRGLIADPAWPAKVRSGREEQIRRCVGCTCCINEKERRKGIVCTVNPFVGRERELAIRRADAEKRILVVGGGPAGLQAAVVAARQGHRVSLVEQERQLGGMVRAAGVPPMKWDILSLIPALAAEAEALGVKIRTNCRVEPDRIAPGAYDLVVLATGQEPFFPCLWENDGSLRETTAVALLNGESWCGERVALIGGGMVGCECAEFLSEYGKKVTLFEMKEGLAQDAYWNIRDQLLQRMKKYEVRAVTGAAATAVRKRSIVCMENEAERSYGPFDTMVSAVGLREAATMEGRLRERGIRCVVIRQKEGASGIQRTLTAAVETMLALENEK</sequence>
<reference evidence="12 13" key="1">
    <citation type="submission" date="2018-04" db="EMBL/GenBank/DDBJ databases">
        <title>Genomic Encyclopedia of Type Strains, Phase IV (KMG-IV): sequencing the most valuable type-strain genomes for metagenomic binning, comparative biology and taxonomic classification.</title>
        <authorList>
            <person name="Goeker M."/>
        </authorList>
    </citation>
    <scope>NUCLEOTIDE SEQUENCE [LARGE SCALE GENOMIC DNA]</scope>
    <source>
        <strain evidence="12 13">DSM 26588</strain>
    </source>
</reference>
<keyword evidence="8" id="KW-0408">Iron</keyword>
<dbReference type="InterPro" id="IPR013785">
    <property type="entry name" value="Aldolase_TIM"/>
</dbReference>
<dbReference type="Gene3D" id="3.40.50.720">
    <property type="entry name" value="NAD(P)-binding Rossmann-like Domain"/>
    <property type="match status" value="1"/>
</dbReference>
<comment type="similarity">
    <text evidence="3">In the N-terminal section; belongs to the NADH:flavin oxidoreductase/NADH oxidase family.</text>
</comment>
<dbReference type="GO" id="GO:0051536">
    <property type="term" value="F:iron-sulfur cluster binding"/>
    <property type="evidence" value="ECO:0007669"/>
    <property type="project" value="UniProtKB-KW"/>
</dbReference>
<dbReference type="GO" id="GO:0016491">
    <property type="term" value="F:oxidoreductase activity"/>
    <property type="evidence" value="ECO:0007669"/>
    <property type="project" value="UniProtKB-KW"/>
</dbReference>
<accession>A0A2U1BAN1</accession>
<dbReference type="Gene3D" id="3.50.50.60">
    <property type="entry name" value="FAD/NAD(P)-binding domain"/>
    <property type="match status" value="1"/>
</dbReference>
<dbReference type="InterPro" id="IPR001155">
    <property type="entry name" value="OxRdtase_FMN_N"/>
</dbReference>
<dbReference type="GeneID" id="93228279"/>
<dbReference type="InterPro" id="IPR036188">
    <property type="entry name" value="FAD/NAD-bd_sf"/>
</dbReference>
<evidence type="ECO:0000256" key="5">
    <source>
        <dbReference type="ARBA" id="ARBA00022643"/>
    </source>
</evidence>
<dbReference type="SUPFAM" id="SSF51905">
    <property type="entry name" value="FAD/NAD(P)-binding domain"/>
    <property type="match status" value="1"/>
</dbReference>
<evidence type="ECO:0000256" key="4">
    <source>
        <dbReference type="ARBA" id="ARBA00022630"/>
    </source>
</evidence>
<dbReference type="GO" id="GO:0010181">
    <property type="term" value="F:FMN binding"/>
    <property type="evidence" value="ECO:0007669"/>
    <property type="project" value="InterPro"/>
</dbReference>
<feature type="domain" description="NADH:flavin oxidoreductase/NADH oxidase N-terminal" evidence="10">
    <location>
        <begin position="5"/>
        <end position="336"/>
    </location>
</feature>
<keyword evidence="7" id="KW-0560">Oxidoreductase</keyword>
<dbReference type="PRINTS" id="PR00368">
    <property type="entry name" value="FADPNR"/>
</dbReference>
<comment type="cofactor">
    <cofactor evidence="2">
        <name>[4Fe-4S] cluster</name>
        <dbReference type="ChEBI" id="CHEBI:49883"/>
    </cofactor>
</comment>
<organism evidence="12 13">
    <name type="scientific">Intestinimonas butyriciproducens</name>
    <dbReference type="NCBI Taxonomy" id="1297617"/>
    <lineage>
        <taxon>Bacteria</taxon>
        <taxon>Bacillati</taxon>
        <taxon>Bacillota</taxon>
        <taxon>Clostridia</taxon>
        <taxon>Eubacteriales</taxon>
        <taxon>Intestinimonas</taxon>
    </lineage>
</organism>
<feature type="domain" description="FAD/NAD(P)-binding" evidence="11">
    <location>
        <begin position="381"/>
        <end position="602"/>
    </location>
</feature>
<protein>
    <submittedName>
        <fullName evidence="12">2,4-dienoyl-CoA reductase-like NADH-dependent reductase (Old Yellow Enzyme family)</fullName>
    </submittedName>
</protein>
<dbReference type="Pfam" id="PF00724">
    <property type="entry name" value="Oxidored_FMN"/>
    <property type="match status" value="1"/>
</dbReference>
<comment type="caution">
    <text evidence="12">The sequence shown here is derived from an EMBL/GenBank/DDBJ whole genome shotgun (WGS) entry which is preliminary data.</text>
</comment>
<evidence type="ECO:0000256" key="9">
    <source>
        <dbReference type="ARBA" id="ARBA00023014"/>
    </source>
</evidence>
<evidence type="ECO:0000259" key="11">
    <source>
        <dbReference type="Pfam" id="PF07992"/>
    </source>
</evidence>
<dbReference type="PRINTS" id="PR00469">
    <property type="entry name" value="PNDRDTASEII"/>
</dbReference>
<dbReference type="PANTHER" id="PTHR42917">
    <property type="entry name" value="2,4-DIENOYL-COA REDUCTASE"/>
    <property type="match status" value="1"/>
</dbReference>
<evidence type="ECO:0000313" key="12">
    <source>
        <dbReference type="EMBL" id="PVY45715.1"/>
    </source>
</evidence>
<keyword evidence="4" id="KW-0285">Flavoprotein</keyword>
<evidence type="ECO:0000256" key="1">
    <source>
        <dbReference type="ARBA" id="ARBA00001917"/>
    </source>
</evidence>
<dbReference type="InterPro" id="IPR051793">
    <property type="entry name" value="NADH:flavin_oxidoreductase"/>
</dbReference>
<dbReference type="InterPro" id="IPR023753">
    <property type="entry name" value="FAD/NAD-binding_dom"/>
</dbReference>
<dbReference type="PANTHER" id="PTHR42917:SF2">
    <property type="entry name" value="2,4-DIENOYL-COA REDUCTASE [(2E)-ENOYL-COA-PRODUCING]"/>
    <property type="match status" value="1"/>
</dbReference>
<comment type="cofactor">
    <cofactor evidence="1">
        <name>FMN</name>
        <dbReference type="ChEBI" id="CHEBI:58210"/>
    </cofactor>
</comment>
<dbReference type="OrthoDB" id="9772736at2"/>
<evidence type="ECO:0000256" key="8">
    <source>
        <dbReference type="ARBA" id="ARBA00023004"/>
    </source>
</evidence>
<keyword evidence="9" id="KW-0411">Iron-sulfur</keyword>
<evidence type="ECO:0000256" key="7">
    <source>
        <dbReference type="ARBA" id="ARBA00023002"/>
    </source>
</evidence>
<dbReference type="GO" id="GO:0046872">
    <property type="term" value="F:metal ion binding"/>
    <property type="evidence" value="ECO:0007669"/>
    <property type="project" value="UniProtKB-KW"/>
</dbReference>
<dbReference type="SUPFAM" id="SSF51395">
    <property type="entry name" value="FMN-linked oxidoreductases"/>
    <property type="match status" value="1"/>
</dbReference>
<dbReference type="CDD" id="cd02803">
    <property type="entry name" value="OYE_like_FMN_family"/>
    <property type="match status" value="1"/>
</dbReference>
<dbReference type="Proteomes" id="UP000245778">
    <property type="component" value="Unassembled WGS sequence"/>
</dbReference>
<keyword evidence="6" id="KW-0479">Metal-binding</keyword>
<evidence type="ECO:0000256" key="6">
    <source>
        <dbReference type="ARBA" id="ARBA00022723"/>
    </source>
</evidence>
<dbReference type="EMBL" id="QEKK01000024">
    <property type="protein sequence ID" value="PVY45715.1"/>
    <property type="molecule type" value="Genomic_DNA"/>
</dbReference>
<evidence type="ECO:0000256" key="2">
    <source>
        <dbReference type="ARBA" id="ARBA00001966"/>
    </source>
</evidence>
<evidence type="ECO:0000259" key="10">
    <source>
        <dbReference type="Pfam" id="PF00724"/>
    </source>
</evidence>
<dbReference type="Pfam" id="PF07992">
    <property type="entry name" value="Pyr_redox_2"/>
    <property type="match status" value="1"/>
</dbReference>
<name>A0A2U1BAN1_9FIRM</name>
<gene>
    <name evidence="12" type="ORF">C7373_1248</name>
</gene>
<proteinExistence type="inferred from homology"/>
<dbReference type="Gene3D" id="3.20.20.70">
    <property type="entry name" value="Aldolase class I"/>
    <property type="match status" value="1"/>
</dbReference>
<dbReference type="RefSeq" id="WP_116722651.1">
    <property type="nucleotide sequence ID" value="NZ_CP011524.1"/>
</dbReference>
<dbReference type="AlphaFoldDB" id="A0A2U1BAN1"/>
<evidence type="ECO:0000313" key="13">
    <source>
        <dbReference type="Proteomes" id="UP000245778"/>
    </source>
</evidence>